<comment type="caution">
    <text evidence="2">The sequence shown here is derived from an EMBL/GenBank/DDBJ whole genome shotgun (WGS) entry which is preliminary data.</text>
</comment>
<keyword evidence="1" id="KW-0472">Membrane</keyword>
<feature type="transmembrane region" description="Helical" evidence="1">
    <location>
        <begin position="40"/>
        <end position="62"/>
    </location>
</feature>
<evidence type="ECO:0008006" key="4">
    <source>
        <dbReference type="Google" id="ProtNLM"/>
    </source>
</evidence>
<dbReference type="InterPro" id="IPR021509">
    <property type="entry name" value="DUF3169"/>
</dbReference>
<dbReference type="Proteomes" id="UP000030832">
    <property type="component" value="Unassembled WGS sequence"/>
</dbReference>
<organism evidence="2 3">
    <name type="scientific">Halalkalibacter okhensis</name>
    <dbReference type="NCBI Taxonomy" id="333138"/>
    <lineage>
        <taxon>Bacteria</taxon>
        <taxon>Bacillati</taxon>
        <taxon>Bacillota</taxon>
        <taxon>Bacilli</taxon>
        <taxon>Bacillales</taxon>
        <taxon>Bacillaceae</taxon>
        <taxon>Halalkalibacter</taxon>
    </lineage>
</organism>
<dbReference type="RefSeq" id="WP_034625808.1">
    <property type="nucleotide sequence ID" value="NZ_JRJU01000002.1"/>
</dbReference>
<evidence type="ECO:0000313" key="3">
    <source>
        <dbReference type="Proteomes" id="UP000030832"/>
    </source>
</evidence>
<accession>A0A0B0IL76</accession>
<reference evidence="2 3" key="1">
    <citation type="submission" date="2014-09" db="EMBL/GenBank/DDBJ databases">
        <title>Genome sequencing and annotation of Bacillus Okhensis strain Kh10-101T.</title>
        <authorList>
            <person name="Prakash J.S."/>
        </authorList>
    </citation>
    <scope>NUCLEOTIDE SEQUENCE [LARGE SCALE GENOMIC DNA]</scope>
    <source>
        <strain evidence="3">Kh10-101T</strain>
    </source>
</reference>
<dbReference type="EMBL" id="JRJU01000002">
    <property type="protein sequence ID" value="KHF41652.1"/>
    <property type="molecule type" value="Genomic_DNA"/>
</dbReference>
<evidence type="ECO:0000256" key="1">
    <source>
        <dbReference type="SAM" id="Phobius"/>
    </source>
</evidence>
<name>A0A0B0IL76_9BACI</name>
<keyword evidence="1" id="KW-1133">Transmembrane helix</keyword>
<feature type="transmembrane region" description="Helical" evidence="1">
    <location>
        <begin position="212"/>
        <end position="229"/>
    </location>
</feature>
<proteinExistence type="predicted"/>
<feature type="transmembrane region" description="Helical" evidence="1">
    <location>
        <begin position="9"/>
        <end position="28"/>
    </location>
</feature>
<keyword evidence="3" id="KW-1185">Reference proteome</keyword>
<evidence type="ECO:0000313" key="2">
    <source>
        <dbReference type="EMBL" id="KHF41652.1"/>
    </source>
</evidence>
<gene>
    <name evidence="2" type="ORF">LQ50_02835</name>
</gene>
<protein>
    <recommendedName>
        <fullName evidence="4">DUF3169 domain-containing protein</fullName>
    </recommendedName>
</protein>
<feature type="transmembrane region" description="Helical" evidence="1">
    <location>
        <begin position="188"/>
        <end position="206"/>
    </location>
</feature>
<dbReference type="Pfam" id="PF11368">
    <property type="entry name" value="DUF3169"/>
    <property type="match status" value="1"/>
</dbReference>
<sequence length="236" mass="27649">MKNSKMKMILIMIGSAIVGFFATYFGLVLQDANLVLNREWVMQVILYSSIVLYFVLMVLFVVTRQQLKKEKSILDEDEKEAYIMNKVTNLVGYSSFMQLLSILIFALTLIHVMNSDGLSHLIFLVVAWIFLWVSNLFIRFSFKENNNYLPDMKYFYKKNESITKYVSRLDEAQKLHVYRYCFSIVEKMKILFLAAFGIAVFVTIIFDLTPHLLLGIMLLWLIFQLITILESKKVRV</sequence>
<dbReference type="AlphaFoldDB" id="A0A0B0IL76"/>
<keyword evidence="1" id="KW-0812">Transmembrane</keyword>
<feature type="transmembrane region" description="Helical" evidence="1">
    <location>
        <begin position="118"/>
        <end position="138"/>
    </location>
</feature>
<dbReference type="STRING" id="333138.LQ50_02835"/>
<feature type="transmembrane region" description="Helical" evidence="1">
    <location>
        <begin position="90"/>
        <end position="112"/>
    </location>
</feature>